<dbReference type="PANTHER" id="PTHR33525:SF3">
    <property type="entry name" value="RIBONUCLEASE Y"/>
    <property type="match status" value="1"/>
</dbReference>
<organism evidence="3">
    <name type="scientific">Dechloromonas aromatica (strain RCB)</name>
    <dbReference type="NCBI Taxonomy" id="159087"/>
    <lineage>
        <taxon>Bacteria</taxon>
        <taxon>Pseudomonadati</taxon>
        <taxon>Pseudomonadota</taxon>
        <taxon>Betaproteobacteria</taxon>
        <taxon>Rhodocyclales</taxon>
        <taxon>Azonexaceae</taxon>
        <taxon>Dechloromonas</taxon>
    </lineage>
</organism>
<proteinExistence type="predicted"/>
<evidence type="ECO:0000259" key="2">
    <source>
        <dbReference type="PROSITE" id="PS51833"/>
    </source>
</evidence>
<dbReference type="Pfam" id="PF08668">
    <property type="entry name" value="HDOD"/>
    <property type="match status" value="1"/>
</dbReference>
<feature type="domain" description="HDOD" evidence="2">
    <location>
        <begin position="24"/>
        <end position="213"/>
    </location>
</feature>
<sequence length="279" mass="30749">MSGSSVHFRILEDIARDLSGDVNFPTCMDAAILVRNTLRNPDADLEQVIQAIGVEPLIASKLLRLANSVSHNPRGERISDLGAAITRLGFDIVRTTSLAVAMDQMLKSKNLSAYDRISQQTWENSVQVAAIARVLARHLGRIHPDEAMLAGLVHNIGVFYLMYRAAEYPEYRDNEAAMLELLAGWHEGIGESLLHILGLPDSITDAVRDQNQLRSIETPCSISDVLHFAKLLADTQPAWQTANLDAQQTEALAAERSRYADLLQEAEEDILELRAALSA</sequence>
<dbReference type="eggNOG" id="COG1639">
    <property type="taxonomic scope" value="Bacteria"/>
</dbReference>
<dbReference type="KEGG" id="dar:Daro_0622"/>
<dbReference type="PANTHER" id="PTHR33525">
    <property type="match status" value="1"/>
</dbReference>
<accession>Q47IF2</accession>
<dbReference type="SUPFAM" id="SSF109604">
    <property type="entry name" value="HD-domain/PDEase-like"/>
    <property type="match status" value="1"/>
</dbReference>
<dbReference type="InterPro" id="IPR052340">
    <property type="entry name" value="RNase_Y/CdgJ"/>
</dbReference>
<feature type="coiled-coil region" evidence="1">
    <location>
        <begin position="249"/>
        <end position="276"/>
    </location>
</feature>
<dbReference type="Gene3D" id="1.10.3210.10">
    <property type="entry name" value="Hypothetical protein af1432"/>
    <property type="match status" value="1"/>
</dbReference>
<dbReference type="EMBL" id="CP000089">
    <property type="protein sequence ID" value="AAZ45379.1"/>
    <property type="molecule type" value="Genomic_DNA"/>
</dbReference>
<dbReference type="PROSITE" id="PS51833">
    <property type="entry name" value="HDOD"/>
    <property type="match status" value="1"/>
</dbReference>
<protein>
    <submittedName>
        <fullName evidence="3">Putative signal transduction protein</fullName>
    </submittedName>
</protein>
<reference evidence="3" key="1">
    <citation type="submission" date="2005-08" db="EMBL/GenBank/DDBJ databases">
        <title>Complete sequence of Dechloromonas aromatica RCB.</title>
        <authorList>
            <person name="Salinero K.K."/>
            <person name="Copeland A."/>
            <person name="Lucas S."/>
            <person name="Lapidus A."/>
            <person name="Barry K."/>
            <person name="Detter J.C."/>
            <person name="Glavina T."/>
            <person name="Hammon N."/>
            <person name="Israni S."/>
            <person name="Pitluck S."/>
            <person name="Di Bartolo G."/>
            <person name="Trong S."/>
            <person name="Schmutz J."/>
            <person name="Larimer F."/>
            <person name="Land M."/>
            <person name="Ivanova N."/>
            <person name="Richardson P."/>
        </authorList>
    </citation>
    <scope>NUCLEOTIDE SEQUENCE</scope>
    <source>
        <strain evidence="3">RCB</strain>
    </source>
</reference>
<dbReference type="HOGENOM" id="CLU_048246_1_1_4"/>
<evidence type="ECO:0000256" key="1">
    <source>
        <dbReference type="SAM" id="Coils"/>
    </source>
</evidence>
<dbReference type="STRING" id="159087.Daro_0622"/>
<keyword evidence="1" id="KW-0175">Coiled coil</keyword>
<name>Q47IF2_DECAR</name>
<dbReference type="InterPro" id="IPR013976">
    <property type="entry name" value="HDOD"/>
</dbReference>
<evidence type="ECO:0000313" key="3">
    <source>
        <dbReference type="EMBL" id="AAZ45379.1"/>
    </source>
</evidence>
<gene>
    <name evidence="3" type="ordered locus">Daro_0622</name>
</gene>
<dbReference type="AlphaFoldDB" id="Q47IF2"/>
<dbReference type="OrthoDB" id="9797768at2"/>